<proteinExistence type="predicted"/>
<name>A0A8R1XXT6_ONCVO</name>
<dbReference type="AlphaFoldDB" id="A0A8R1XXT6"/>
<reference evidence="3" key="1">
    <citation type="submission" date="2013-10" db="EMBL/GenBank/DDBJ databases">
        <title>Genome sequencing of Onchocerca volvulus.</title>
        <authorList>
            <person name="Cotton J."/>
            <person name="Tsai J."/>
            <person name="Stanley E."/>
            <person name="Tracey A."/>
            <person name="Holroyd N."/>
            <person name="Lustigman S."/>
            <person name="Berriman M."/>
        </authorList>
    </citation>
    <scope>NUCLEOTIDE SEQUENCE</scope>
</reference>
<feature type="transmembrane region" description="Helical" evidence="1">
    <location>
        <begin position="78"/>
        <end position="95"/>
    </location>
</feature>
<dbReference type="EMBL" id="CMVM020000188">
    <property type="status" value="NOT_ANNOTATED_CDS"/>
    <property type="molecule type" value="Genomic_DNA"/>
</dbReference>
<accession>A0A8R1XXT6</accession>
<dbReference type="Proteomes" id="UP000024404">
    <property type="component" value="Unassembled WGS sequence"/>
</dbReference>
<organism evidence="2 3">
    <name type="scientific">Onchocerca volvulus</name>
    <dbReference type="NCBI Taxonomy" id="6282"/>
    <lineage>
        <taxon>Eukaryota</taxon>
        <taxon>Metazoa</taxon>
        <taxon>Ecdysozoa</taxon>
        <taxon>Nematoda</taxon>
        <taxon>Chromadorea</taxon>
        <taxon>Rhabditida</taxon>
        <taxon>Spirurina</taxon>
        <taxon>Spiruromorpha</taxon>
        <taxon>Filarioidea</taxon>
        <taxon>Onchocercidae</taxon>
        <taxon>Onchocerca</taxon>
    </lineage>
</organism>
<dbReference type="EnsemblMetazoa" id="OVOC7147.1">
    <property type="protein sequence ID" value="OVOC7147.1"/>
    <property type="gene ID" value="WBGene00243956"/>
</dbReference>
<sequence length="157" mass="18641">MNSKSTRTTITINCLILVQKLKDTIAFEELTLDLISDGITINKFNLRLHCNSRALLRIFEKSRVVYDNDCFIIRYPQIYYNILIIFLVLCINYMHNISISTCHRYISHDYEAQKVAIFICEDEEYDFNAAARWYTLPCLRFSVGSFSFFRIVRNLFY</sequence>
<keyword evidence="3" id="KW-1185">Reference proteome</keyword>
<evidence type="ECO:0000256" key="1">
    <source>
        <dbReference type="SAM" id="Phobius"/>
    </source>
</evidence>
<protein>
    <submittedName>
        <fullName evidence="2">Uncharacterized protein</fullName>
    </submittedName>
</protein>
<reference evidence="2" key="2">
    <citation type="submission" date="2022-06" db="UniProtKB">
        <authorList>
            <consortium name="EnsemblMetazoa"/>
        </authorList>
    </citation>
    <scope>IDENTIFICATION</scope>
</reference>
<evidence type="ECO:0000313" key="3">
    <source>
        <dbReference type="Proteomes" id="UP000024404"/>
    </source>
</evidence>
<keyword evidence="1" id="KW-1133">Transmembrane helix</keyword>
<keyword evidence="1" id="KW-0812">Transmembrane</keyword>
<keyword evidence="1" id="KW-0472">Membrane</keyword>
<evidence type="ECO:0000313" key="2">
    <source>
        <dbReference type="EnsemblMetazoa" id="OVOC7147.1"/>
    </source>
</evidence>